<dbReference type="SMART" id="SM00899">
    <property type="entry name" value="FeoA"/>
    <property type="match status" value="1"/>
</dbReference>
<dbReference type="Gene3D" id="1.10.10.10">
    <property type="entry name" value="Winged helix-like DNA-binding domain superfamily/Winged helix DNA-binding domain"/>
    <property type="match status" value="1"/>
</dbReference>
<dbReference type="InterPro" id="IPR007167">
    <property type="entry name" value="Fe-transptr_FeoA-like"/>
</dbReference>
<dbReference type="InterPro" id="IPR050536">
    <property type="entry name" value="DtxR_MntR_Metal-Reg"/>
</dbReference>
<dbReference type="GO" id="GO:0046983">
    <property type="term" value="F:protein dimerization activity"/>
    <property type="evidence" value="ECO:0007669"/>
    <property type="project" value="InterPro"/>
</dbReference>
<dbReference type="PANTHER" id="PTHR33238:SF11">
    <property type="entry name" value="TRANSCRIPTIONAL REGULATOR MNTR"/>
    <property type="match status" value="1"/>
</dbReference>
<dbReference type="EMBL" id="MHIH01000020">
    <property type="protein sequence ID" value="OGY47702.1"/>
    <property type="molecule type" value="Genomic_DNA"/>
</dbReference>
<keyword evidence="3" id="KW-0408">Iron</keyword>
<comment type="subcellular location">
    <subcellularLocation>
        <location evidence="1">Cytoplasm</location>
    </subcellularLocation>
</comment>
<protein>
    <recommendedName>
        <fullName evidence="4">Ferrous iron transporter FeoA-like domain-containing protein</fullName>
    </recommendedName>
</protein>
<dbReference type="Pfam" id="PF04023">
    <property type="entry name" value="FeoA"/>
    <property type="match status" value="1"/>
</dbReference>
<dbReference type="InterPro" id="IPR038157">
    <property type="entry name" value="FeoA_core_dom"/>
</dbReference>
<comment type="caution">
    <text evidence="5">The sequence shown here is derived from an EMBL/GenBank/DDBJ whole genome shotgun (WGS) entry which is preliminary data.</text>
</comment>
<dbReference type="GO" id="GO:0005737">
    <property type="term" value="C:cytoplasm"/>
    <property type="evidence" value="ECO:0007669"/>
    <property type="project" value="UniProtKB-SubCell"/>
</dbReference>
<dbReference type="InterPro" id="IPR036421">
    <property type="entry name" value="Fe_dep_repressor_sf"/>
</dbReference>
<evidence type="ECO:0000313" key="6">
    <source>
        <dbReference type="Proteomes" id="UP000178747"/>
    </source>
</evidence>
<gene>
    <name evidence="5" type="ORF">A3J62_03905</name>
</gene>
<evidence type="ECO:0000259" key="4">
    <source>
        <dbReference type="SMART" id="SM00899"/>
    </source>
</evidence>
<evidence type="ECO:0000256" key="2">
    <source>
        <dbReference type="ARBA" id="ARBA00011738"/>
    </source>
</evidence>
<dbReference type="SUPFAM" id="SSF50037">
    <property type="entry name" value="C-terminal domain of transcriptional repressors"/>
    <property type="match status" value="1"/>
</dbReference>
<organism evidence="5 6">
    <name type="scientific">Candidatus Buchananbacteria bacterium RIFCSPHIGHO2_02_FULL_38_8</name>
    <dbReference type="NCBI Taxonomy" id="1797538"/>
    <lineage>
        <taxon>Bacteria</taxon>
        <taxon>Candidatus Buchananiibacteriota</taxon>
    </lineage>
</organism>
<dbReference type="SUPFAM" id="SSF47979">
    <property type="entry name" value="Iron-dependent repressor protein, dimerization domain"/>
    <property type="match status" value="1"/>
</dbReference>
<accession>A0A1G1Y5V3</accession>
<feature type="domain" description="Ferrous iron transporter FeoA-like" evidence="4">
    <location>
        <begin position="141"/>
        <end position="211"/>
    </location>
</feature>
<evidence type="ECO:0000256" key="1">
    <source>
        <dbReference type="ARBA" id="ARBA00004496"/>
    </source>
</evidence>
<dbReference type="InterPro" id="IPR001367">
    <property type="entry name" value="Fe_dep_repressor"/>
</dbReference>
<evidence type="ECO:0000256" key="3">
    <source>
        <dbReference type="ARBA" id="ARBA00023004"/>
    </source>
</evidence>
<dbReference type="GO" id="GO:0003700">
    <property type="term" value="F:DNA-binding transcription factor activity"/>
    <property type="evidence" value="ECO:0007669"/>
    <property type="project" value="InterPro"/>
</dbReference>
<evidence type="ECO:0000313" key="5">
    <source>
        <dbReference type="EMBL" id="OGY47702.1"/>
    </source>
</evidence>
<dbReference type="InterPro" id="IPR036388">
    <property type="entry name" value="WH-like_DNA-bd_sf"/>
</dbReference>
<proteinExistence type="predicted"/>
<dbReference type="GO" id="GO:0046914">
    <property type="term" value="F:transition metal ion binding"/>
    <property type="evidence" value="ECO:0007669"/>
    <property type="project" value="InterPro"/>
</dbReference>
<dbReference type="SMART" id="SM00529">
    <property type="entry name" value="HTH_DTXR"/>
    <property type="match status" value="1"/>
</dbReference>
<dbReference type="InterPro" id="IPR022689">
    <property type="entry name" value="Iron_dep_repressor"/>
</dbReference>
<sequence length="215" mass="24635">MEIINQEEEILEKLWVLVVEKNNLEVEAQKIAEKPLLDKLLRSGYISLSKDKIKLTDKGYRAAKEIIRRHRLAERLLYDVLQMRKDDIEEPSCKLEHILTGEVEENICILLGHPRECPHGKPIPEGKCCTSNKQLINKIVSHLAELKKGQSGKIAYILTQNQKKLQKLMALGVLPGKPIKVIQDFPSYVFQIHNTQVVVDKELAKDIYIRLNNGV</sequence>
<dbReference type="PANTHER" id="PTHR33238">
    <property type="entry name" value="IRON (METAL) DEPENDENT REPRESSOR, DTXR FAMILY"/>
    <property type="match status" value="1"/>
</dbReference>
<dbReference type="InterPro" id="IPR008988">
    <property type="entry name" value="Transcriptional_repressor_C"/>
</dbReference>
<name>A0A1G1Y5V3_9BACT</name>
<dbReference type="Proteomes" id="UP000178747">
    <property type="component" value="Unassembled WGS sequence"/>
</dbReference>
<dbReference type="Gene3D" id="2.30.30.90">
    <property type="match status" value="1"/>
</dbReference>
<reference evidence="5 6" key="1">
    <citation type="journal article" date="2016" name="Nat. Commun.">
        <title>Thousands of microbial genomes shed light on interconnected biogeochemical processes in an aquifer system.</title>
        <authorList>
            <person name="Anantharaman K."/>
            <person name="Brown C.T."/>
            <person name="Hug L.A."/>
            <person name="Sharon I."/>
            <person name="Castelle C.J."/>
            <person name="Probst A.J."/>
            <person name="Thomas B.C."/>
            <person name="Singh A."/>
            <person name="Wilkins M.J."/>
            <person name="Karaoz U."/>
            <person name="Brodie E.L."/>
            <person name="Williams K.H."/>
            <person name="Hubbard S.S."/>
            <person name="Banfield J.F."/>
        </authorList>
    </citation>
    <scope>NUCLEOTIDE SEQUENCE [LARGE SCALE GENOMIC DNA]</scope>
</reference>
<dbReference type="Pfam" id="PF02742">
    <property type="entry name" value="Fe_dep_repr_C"/>
    <property type="match status" value="1"/>
</dbReference>
<comment type="subunit">
    <text evidence="2">Homodimer.</text>
</comment>
<dbReference type="AlphaFoldDB" id="A0A1G1Y5V3"/>